<protein>
    <submittedName>
        <fullName evidence="1">Uncharacterized protein</fullName>
    </submittedName>
</protein>
<reference evidence="1 2" key="1">
    <citation type="submission" date="2016-10" db="EMBL/GenBank/DDBJ databases">
        <authorList>
            <person name="de Groot N.N."/>
        </authorList>
    </citation>
    <scope>NUCLEOTIDE SEQUENCE [LARGE SCALE GENOMIC DNA]</scope>
    <source>
        <strain evidence="1 2">DSM 24015</strain>
    </source>
</reference>
<dbReference type="Proteomes" id="UP000198517">
    <property type="component" value="Unassembled WGS sequence"/>
</dbReference>
<gene>
    <name evidence="1" type="ORF">SAMN05421544_11527</name>
</gene>
<evidence type="ECO:0000313" key="1">
    <source>
        <dbReference type="EMBL" id="SDE61507.1"/>
    </source>
</evidence>
<evidence type="ECO:0000313" key="2">
    <source>
        <dbReference type="Proteomes" id="UP000198517"/>
    </source>
</evidence>
<keyword evidence="2" id="KW-1185">Reference proteome</keyword>
<proteinExistence type="predicted"/>
<sequence length="29" mass="3445">MEDKKLNKKESLELIRQMINETRNAVQQG</sequence>
<accession>A0A1G7ED26</accession>
<dbReference type="AlphaFoldDB" id="A0A1G7ED26"/>
<name>A0A1G7ED26_9FLAO</name>
<dbReference type="EMBL" id="FNAS01000015">
    <property type="protein sequence ID" value="SDE61507.1"/>
    <property type="molecule type" value="Genomic_DNA"/>
</dbReference>
<organism evidence="1 2">
    <name type="scientific">Riemerella columbipharyngis</name>
    <dbReference type="NCBI Taxonomy" id="1071918"/>
    <lineage>
        <taxon>Bacteria</taxon>
        <taxon>Pseudomonadati</taxon>
        <taxon>Bacteroidota</taxon>
        <taxon>Flavobacteriia</taxon>
        <taxon>Flavobacteriales</taxon>
        <taxon>Weeksellaceae</taxon>
        <taxon>Riemerella</taxon>
    </lineage>
</organism>